<evidence type="ECO:0000259" key="9">
    <source>
        <dbReference type="Pfam" id="PF00892"/>
    </source>
</evidence>
<feature type="transmembrane region" description="Helical" evidence="8">
    <location>
        <begin position="9"/>
        <end position="27"/>
    </location>
</feature>
<protein>
    <submittedName>
        <fullName evidence="10">DMT family transporter</fullName>
    </submittedName>
</protein>
<keyword evidence="5 8" id="KW-1133">Transmembrane helix</keyword>
<reference evidence="10 11" key="1">
    <citation type="submission" date="2020-01" db="EMBL/GenBank/DDBJ databases">
        <title>Polyphasic characterisation and genomic insights into a novel alkali tolerant bacterium VR-M41.</title>
        <authorList>
            <person name="Vemuluri V.R."/>
        </authorList>
    </citation>
    <scope>NUCLEOTIDE SEQUENCE [LARGE SCALE GENOMIC DNA]</scope>
    <source>
        <strain evidence="10 11">VR-M41</strain>
    </source>
</reference>
<keyword evidence="6 8" id="KW-0472">Membrane</keyword>
<feature type="region of interest" description="Disordered" evidence="7">
    <location>
        <begin position="320"/>
        <end position="342"/>
    </location>
</feature>
<feature type="transmembrane region" description="Helical" evidence="8">
    <location>
        <begin position="39"/>
        <end position="56"/>
    </location>
</feature>
<gene>
    <name evidence="10" type="ORF">GYN08_15300</name>
</gene>
<feature type="domain" description="EamA" evidence="9">
    <location>
        <begin position="154"/>
        <end position="295"/>
    </location>
</feature>
<feature type="transmembrane region" description="Helical" evidence="8">
    <location>
        <begin position="185"/>
        <end position="203"/>
    </location>
</feature>
<accession>A0ABX0F8H5</accession>
<dbReference type="InterPro" id="IPR037185">
    <property type="entry name" value="EmrE-like"/>
</dbReference>
<feature type="domain" description="EamA" evidence="9">
    <location>
        <begin position="9"/>
        <end position="141"/>
    </location>
</feature>
<dbReference type="Proteomes" id="UP000800303">
    <property type="component" value="Unassembled WGS sequence"/>
</dbReference>
<evidence type="ECO:0000256" key="8">
    <source>
        <dbReference type="SAM" id="Phobius"/>
    </source>
</evidence>
<dbReference type="EMBL" id="JAAFGS010000005">
    <property type="protein sequence ID" value="NGZ76690.1"/>
    <property type="molecule type" value="Genomic_DNA"/>
</dbReference>
<dbReference type="InterPro" id="IPR050638">
    <property type="entry name" value="AA-Vitamin_Transporters"/>
</dbReference>
<comment type="subcellular location">
    <subcellularLocation>
        <location evidence="1">Cell membrane</location>
        <topology evidence="1">Multi-pass membrane protein</topology>
    </subcellularLocation>
</comment>
<dbReference type="InterPro" id="IPR000620">
    <property type="entry name" value="EamA_dom"/>
</dbReference>
<dbReference type="PANTHER" id="PTHR32322">
    <property type="entry name" value="INNER MEMBRANE TRANSPORTER"/>
    <property type="match status" value="1"/>
</dbReference>
<dbReference type="Gene3D" id="1.10.3730.20">
    <property type="match status" value="1"/>
</dbReference>
<proteinExistence type="inferred from homology"/>
<feature type="transmembrane region" description="Helical" evidence="8">
    <location>
        <begin position="149"/>
        <end position="173"/>
    </location>
</feature>
<feature type="transmembrane region" description="Helical" evidence="8">
    <location>
        <begin position="254"/>
        <end position="273"/>
    </location>
</feature>
<comment type="caution">
    <text evidence="10">The sequence shown here is derived from an EMBL/GenBank/DDBJ whole genome shotgun (WGS) entry which is preliminary data.</text>
</comment>
<evidence type="ECO:0000256" key="4">
    <source>
        <dbReference type="ARBA" id="ARBA00022692"/>
    </source>
</evidence>
<name>A0ABX0F8H5_9BACL</name>
<evidence type="ECO:0000256" key="5">
    <source>
        <dbReference type="ARBA" id="ARBA00022989"/>
    </source>
</evidence>
<comment type="similarity">
    <text evidence="2">Belongs to the EamA transporter family.</text>
</comment>
<keyword evidence="4 8" id="KW-0812">Transmembrane</keyword>
<evidence type="ECO:0000256" key="6">
    <source>
        <dbReference type="ARBA" id="ARBA00023136"/>
    </source>
</evidence>
<sequence length="342" mass="35489">MSNRSTSRAYAAALSTALIIGFSFLFVKVALQTADPLDILAYRFLFAFAAASLFAFPGRQGLRNVRAGAFKMLPVALLYPIAFFGFQTFGLVHASSAEAGMIQGAVPVFTLILAMLLIGERTGRAQKAFTLLSVVGVACLFAGREGAVFSASLIGIMLVLCSAFSQAGYNVLARKLSGTYSPKELTYYMNLIGFVGFGLTSVTRHTADGTLPRLLGPLASPSFLLAMLYLGVLSSLVTSYLSNYALSRLEASRVSIFGSLSAVVALGAGALLLGERVPSAALLGAAAILAGVIGVALSGRRPDSAKAALVQPASAAAHAASFASEGTPDAQQSSRRDGPGRR</sequence>
<feature type="transmembrane region" description="Helical" evidence="8">
    <location>
        <begin position="125"/>
        <end position="143"/>
    </location>
</feature>
<feature type="transmembrane region" description="Helical" evidence="8">
    <location>
        <begin position="101"/>
        <end position="118"/>
    </location>
</feature>
<dbReference type="RefSeq" id="WP_166275787.1">
    <property type="nucleotide sequence ID" value="NZ_JAAFGS010000005.1"/>
</dbReference>
<evidence type="ECO:0000256" key="3">
    <source>
        <dbReference type="ARBA" id="ARBA00022475"/>
    </source>
</evidence>
<evidence type="ECO:0000256" key="1">
    <source>
        <dbReference type="ARBA" id="ARBA00004651"/>
    </source>
</evidence>
<evidence type="ECO:0000313" key="11">
    <source>
        <dbReference type="Proteomes" id="UP000800303"/>
    </source>
</evidence>
<evidence type="ECO:0000256" key="7">
    <source>
        <dbReference type="SAM" id="MobiDB-lite"/>
    </source>
</evidence>
<feature type="transmembrane region" description="Helical" evidence="8">
    <location>
        <begin position="223"/>
        <end position="242"/>
    </location>
</feature>
<keyword evidence="11" id="KW-1185">Reference proteome</keyword>
<dbReference type="PANTHER" id="PTHR32322:SF18">
    <property type="entry name" value="S-ADENOSYLMETHIONINE_S-ADENOSYLHOMOCYSTEINE TRANSPORTER"/>
    <property type="match status" value="1"/>
</dbReference>
<evidence type="ECO:0000256" key="2">
    <source>
        <dbReference type="ARBA" id="ARBA00007362"/>
    </source>
</evidence>
<feature type="transmembrane region" description="Helical" evidence="8">
    <location>
        <begin position="279"/>
        <end position="297"/>
    </location>
</feature>
<dbReference type="Pfam" id="PF00892">
    <property type="entry name" value="EamA"/>
    <property type="match status" value="2"/>
</dbReference>
<organism evidence="10 11">
    <name type="scientific">Saccharibacillus alkalitolerans</name>
    <dbReference type="NCBI Taxonomy" id="2705290"/>
    <lineage>
        <taxon>Bacteria</taxon>
        <taxon>Bacillati</taxon>
        <taxon>Bacillota</taxon>
        <taxon>Bacilli</taxon>
        <taxon>Bacillales</taxon>
        <taxon>Paenibacillaceae</taxon>
        <taxon>Saccharibacillus</taxon>
    </lineage>
</organism>
<feature type="transmembrane region" description="Helical" evidence="8">
    <location>
        <begin position="68"/>
        <end position="89"/>
    </location>
</feature>
<evidence type="ECO:0000313" key="10">
    <source>
        <dbReference type="EMBL" id="NGZ76690.1"/>
    </source>
</evidence>
<keyword evidence="3" id="KW-1003">Cell membrane</keyword>
<dbReference type="SUPFAM" id="SSF103481">
    <property type="entry name" value="Multidrug resistance efflux transporter EmrE"/>
    <property type="match status" value="2"/>
</dbReference>